<dbReference type="RefSeq" id="WP_231511723.1">
    <property type="nucleotide sequence ID" value="NZ_ASRX01000049.1"/>
</dbReference>
<dbReference type="CDD" id="cd00051">
    <property type="entry name" value="EFh"/>
    <property type="match status" value="1"/>
</dbReference>
<dbReference type="EMBL" id="ASRX01000049">
    <property type="protein sequence ID" value="EYF03248.1"/>
    <property type="molecule type" value="Genomic_DNA"/>
</dbReference>
<accession>A0A017T1Y4</accession>
<evidence type="ECO:0000256" key="2">
    <source>
        <dbReference type="ARBA" id="ARBA00022837"/>
    </source>
</evidence>
<dbReference type="PROSITE" id="PS00018">
    <property type="entry name" value="EF_HAND_1"/>
    <property type="match status" value="2"/>
</dbReference>
<dbReference type="PROSITE" id="PS50222">
    <property type="entry name" value="EF_HAND_2"/>
    <property type="match status" value="2"/>
</dbReference>
<name>A0A017T1Y4_9BACT</name>
<keyword evidence="2" id="KW-0106">Calcium</keyword>
<comment type="caution">
    <text evidence="4">The sequence shown here is derived from an EMBL/GenBank/DDBJ whole genome shotgun (WGS) entry which is preliminary data.</text>
</comment>
<feature type="domain" description="EF-hand" evidence="3">
    <location>
        <begin position="14"/>
        <end position="49"/>
    </location>
</feature>
<evidence type="ECO:0000259" key="3">
    <source>
        <dbReference type="PROSITE" id="PS50222"/>
    </source>
</evidence>
<dbReference type="InterPro" id="IPR002048">
    <property type="entry name" value="EF_hand_dom"/>
</dbReference>
<dbReference type="GO" id="GO:0005509">
    <property type="term" value="F:calcium ion binding"/>
    <property type="evidence" value="ECO:0007669"/>
    <property type="project" value="InterPro"/>
</dbReference>
<evidence type="ECO:0000256" key="1">
    <source>
        <dbReference type="ARBA" id="ARBA00022737"/>
    </source>
</evidence>
<dbReference type="Gene3D" id="1.10.238.10">
    <property type="entry name" value="EF-hand"/>
    <property type="match status" value="1"/>
</dbReference>
<dbReference type="InterPro" id="IPR011992">
    <property type="entry name" value="EF-hand-dom_pair"/>
</dbReference>
<sequence length="193" mass="21648">MNELLYCDPMTQELQFKKFENVFTWFDQNGDGWLTPDDFEKMAALFISVADENDHKNRALMKEGFTLWWGLLVKANEGTSGEKISKEDFVRIMKGVTVAPGDFEKVLSGVIDGLIGALDRDGNGSLSQEEYVRMYDAIGVPPATSTEAFKRLDRDGSGELSYDEFRQAVFEYYLRADPDAPGNWLVGSMEGVG</sequence>
<gene>
    <name evidence="4" type="ORF">CAP_5752</name>
</gene>
<dbReference type="InterPro" id="IPR018247">
    <property type="entry name" value="EF_Hand_1_Ca_BS"/>
</dbReference>
<dbReference type="SMART" id="SM00054">
    <property type="entry name" value="EFh"/>
    <property type="match status" value="3"/>
</dbReference>
<dbReference type="PANTHER" id="PTHR23050">
    <property type="entry name" value="CALCIUM BINDING PROTEIN"/>
    <property type="match status" value="1"/>
</dbReference>
<protein>
    <submittedName>
        <fullName evidence="4">Calcium-binding protein</fullName>
    </submittedName>
</protein>
<proteinExistence type="predicted"/>
<feature type="domain" description="EF-hand" evidence="3">
    <location>
        <begin position="140"/>
        <end position="175"/>
    </location>
</feature>
<dbReference type="eggNOG" id="COG5126">
    <property type="taxonomic scope" value="Bacteria"/>
</dbReference>
<dbReference type="SUPFAM" id="SSF47473">
    <property type="entry name" value="EF-hand"/>
    <property type="match status" value="1"/>
</dbReference>
<dbReference type="Proteomes" id="UP000019678">
    <property type="component" value="Unassembled WGS sequence"/>
</dbReference>
<dbReference type="AlphaFoldDB" id="A0A017T1Y4"/>
<keyword evidence="1" id="KW-0677">Repeat</keyword>
<reference evidence="4 5" key="1">
    <citation type="submission" date="2013-05" db="EMBL/GenBank/DDBJ databases">
        <title>Genome assembly of Chondromyces apiculatus DSM 436.</title>
        <authorList>
            <person name="Sharma G."/>
            <person name="Khatri I."/>
            <person name="Kaur C."/>
            <person name="Mayilraj S."/>
            <person name="Subramanian S."/>
        </authorList>
    </citation>
    <scope>NUCLEOTIDE SEQUENCE [LARGE SCALE GENOMIC DNA]</scope>
    <source>
        <strain evidence="4 5">DSM 436</strain>
    </source>
</reference>
<dbReference type="InterPro" id="IPR050145">
    <property type="entry name" value="Centrin_CML-like"/>
</dbReference>
<dbReference type="STRING" id="1192034.CAP_5752"/>
<evidence type="ECO:0000313" key="4">
    <source>
        <dbReference type="EMBL" id="EYF03248.1"/>
    </source>
</evidence>
<organism evidence="4 5">
    <name type="scientific">Chondromyces apiculatus DSM 436</name>
    <dbReference type="NCBI Taxonomy" id="1192034"/>
    <lineage>
        <taxon>Bacteria</taxon>
        <taxon>Pseudomonadati</taxon>
        <taxon>Myxococcota</taxon>
        <taxon>Polyangia</taxon>
        <taxon>Polyangiales</taxon>
        <taxon>Polyangiaceae</taxon>
        <taxon>Chondromyces</taxon>
    </lineage>
</organism>
<dbReference type="Pfam" id="PF13499">
    <property type="entry name" value="EF-hand_7"/>
    <property type="match status" value="1"/>
</dbReference>
<evidence type="ECO:0000313" key="5">
    <source>
        <dbReference type="Proteomes" id="UP000019678"/>
    </source>
</evidence>
<keyword evidence="5" id="KW-1185">Reference proteome</keyword>